<dbReference type="InterPro" id="IPR041588">
    <property type="entry name" value="Integrase_H2C2"/>
</dbReference>
<dbReference type="GO" id="GO:0003676">
    <property type="term" value="F:nucleic acid binding"/>
    <property type="evidence" value="ECO:0007669"/>
    <property type="project" value="InterPro"/>
</dbReference>
<evidence type="ECO:0000259" key="4">
    <source>
        <dbReference type="PROSITE" id="PS50994"/>
    </source>
</evidence>
<dbReference type="EC" id="2.7.7.49" evidence="1"/>
<reference evidence="5" key="1">
    <citation type="submission" date="2020-08" db="EMBL/GenBank/DDBJ databases">
        <title>Multicomponent nature underlies the extraordinary mechanical properties of spider dragline silk.</title>
        <authorList>
            <person name="Kono N."/>
            <person name="Nakamura H."/>
            <person name="Mori M."/>
            <person name="Yoshida Y."/>
            <person name="Ohtoshi R."/>
            <person name="Malay A.D."/>
            <person name="Moran D.A.P."/>
            <person name="Tomita M."/>
            <person name="Numata K."/>
            <person name="Arakawa K."/>
        </authorList>
    </citation>
    <scope>NUCLEOTIDE SEQUENCE</scope>
</reference>
<dbReference type="Pfam" id="PF00665">
    <property type="entry name" value="rve"/>
    <property type="match status" value="1"/>
</dbReference>
<evidence type="ECO:0000313" key="6">
    <source>
        <dbReference type="Proteomes" id="UP000887159"/>
    </source>
</evidence>
<evidence type="ECO:0000256" key="3">
    <source>
        <dbReference type="SAM" id="MobiDB-lite"/>
    </source>
</evidence>
<keyword evidence="2" id="KW-0175">Coiled coil</keyword>
<feature type="domain" description="Integrase catalytic" evidence="4">
    <location>
        <begin position="42"/>
        <end position="199"/>
    </location>
</feature>
<proteinExistence type="predicted"/>
<name>A0A8X6WBG3_TRICX</name>
<feature type="region of interest" description="Disordered" evidence="3">
    <location>
        <begin position="298"/>
        <end position="319"/>
    </location>
</feature>
<dbReference type="InterPro" id="IPR001584">
    <property type="entry name" value="Integrase_cat-core"/>
</dbReference>
<dbReference type="Gene3D" id="1.10.340.70">
    <property type="match status" value="1"/>
</dbReference>
<protein>
    <recommendedName>
        <fullName evidence="1">RNA-directed DNA polymerase</fullName>
        <ecNumber evidence="1">2.7.7.49</ecNumber>
    </recommendedName>
</protein>
<organism evidence="5 6">
    <name type="scientific">Trichonephila clavipes</name>
    <name type="common">Golden silk orbweaver</name>
    <name type="synonym">Nephila clavipes</name>
    <dbReference type="NCBI Taxonomy" id="2585209"/>
    <lineage>
        <taxon>Eukaryota</taxon>
        <taxon>Metazoa</taxon>
        <taxon>Ecdysozoa</taxon>
        <taxon>Arthropoda</taxon>
        <taxon>Chelicerata</taxon>
        <taxon>Arachnida</taxon>
        <taxon>Araneae</taxon>
        <taxon>Araneomorphae</taxon>
        <taxon>Entelegynae</taxon>
        <taxon>Araneoidea</taxon>
        <taxon>Nephilidae</taxon>
        <taxon>Trichonephila</taxon>
    </lineage>
</organism>
<dbReference type="GO" id="GO:0003964">
    <property type="term" value="F:RNA-directed DNA polymerase activity"/>
    <property type="evidence" value="ECO:0007669"/>
    <property type="project" value="UniProtKB-EC"/>
</dbReference>
<feature type="coiled-coil region" evidence="2">
    <location>
        <begin position="217"/>
        <end position="248"/>
    </location>
</feature>
<dbReference type="InterPro" id="IPR050951">
    <property type="entry name" value="Retrovirus_Pol_polyprotein"/>
</dbReference>
<dbReference type="AlphaFoldDB" id="A0A8X6WBG3"/>
<comment type="caution">
    <text evidence="5">The sequence shown here is derived from an EMBL/GenBank/DDBJ whole genome shotgun (WGS) entry which is preliminary data.</text>
</comment>
<evidence type="ECO:0000256" key="2">
    <source>
        <dbReference type="SAM" id="Coils"/>
    </source>
</evidence>
<dbReference type="PROSITE" id="PS50994">
    <property type="entry name" value="INTEGRASE"/>
    <property type="match status" value="1"/>
</dbReference>
<evidence type="ECO:0000256" key="1">
    <source>
        <dbReference type="ARBA" id="ARBA00012493"/>
    </source>
</evidence>
<dbReference type="PANTHER" id="PTHR37984:SF5">
    <property type="entry name" value="PROTEIN NYNRIN-LIKE"/>
    <property type="match status" value="1"/>
</dbReference>
<dbReference type="GO" id="GO:0015074">
    <property type="term" value="P:DNA integration"/>
    <property type="evidence" value="ECO:0007669"/>
    <property type="project" value="InterPro"/>
</dbReference>
<sequence length="319" mass="36698">MQAELIKLIHENGHFSVGKTEEIVKQEFFIPNLSNVVKKVIVNCVPCILANKKTGKKEGFLNPISKESIPLNAFTKFTWLYSVKTVSAESALEKLKQQQKTFGNPIRITSDRGPAFTSKLFNDYCDEENIQHLQIATGVPRGNVQVERIHRTLIPVLNKLSLDDSTKWYKYVDRLQRILNSTISRSTKWTPFELLVGIKMHNKEDILIKDLLLEEMAKELLEQREFLRNDAKKNIETLQSENRKTYNRRRKKASLYKGDLVAIQRTQFGAGLKLRPKFLGPYKVTKVNSKDRYEVAKVGQHDGPNSTTTSADLMKHFYT</sequence>
<dbReference type="EMBL" id="BMAU01021400">
    <property type="protein sequence ID" value="GFY31813.1"/>
    <property type="molecule type" value="Genomic_DNA"/>
</dbReference>
<evidence type="ECO:0000313" key="5">
    <source>
        <dbReference type="EMBL" id="GFY31813.1"/>
    </source>
</evidence>
<gene>
    <name evidence="5" type="primary">Tf2-6_70</name>
    <name evidence="5" type="ORF">TNCV_4201221</name>
</gene>
<dbReference type="Pfam" id="PF17921">
    <property type="entry name" value="Integrase_H2C2"/>
    <property type="match status" value="1"/>
</dbReference>
<keyword evidence="6" id="KW-1185">Reference proteome</keyword>
<dbReference type="InterPro" id="IPR012337">
    <property type="entry name" value="RNaseH-like_sf"/>
</dbReference>
<accession>A0A8X6WBG3</accession>
<dbReference type="InterPro" id="IPR036397">
    <property type="entry name" value="RNaseH_sf"/>
</dbReference>
<dbReference type="Proteomes" id="UP000887159">
    <property type="component" value="Unassembled WGS sequence"/>
</dbReference>
<dbReference type="Gene3D" id="3.30.420.10">
    <property type="entry name" value="Ribonuclease H-like superfamily/Ribonuclease H"/>
    <property type="match status" value="1"/>
</dbReference>
<dbReference type="SUPFAM" id="SSF53098">
    <property type="entry name" value="Ribonuclease H-like"/>
    <property type="match status" value="1"/>
</dbReference>
<dbReference type="PANTHER" id="PTHR37984">
    <property type="entry name" value="PROTEIN CBG26694"/>
    <property type="match status" value="1"/>
</dbReference>